<comment type="caution">
    <text evidence="2">The sequence shown here is derived from an EMBL/GenBank/DDBJ whole genome shotgun (WGS) entry which is preliminary data.</text>
</comment>
<accession>A0A9P4L451</accession>
<keyword evidence="3" id="KW-1185">Reference proteome</keyword>
<sequence>MPPSLIVKLKSEHFQHPFRQTSIPGKGQGLVASRDIARGSRVLSEAPLLSVPSGAVKSCDIVDAYMKLDQFGRAAFLALCRAPNADLGEISPKFSPEMKHVLFVYATNERGRRIFSQGSRINHSCVPNLEHAWNANIGQGTFQAIKDIRKEDELTISYIQGANWTKEKRQRTLKLWGFTCSCSLCQDSIDARISERILVERQTKLQYLLIGHRKSSADWKQCVEICTTTASSQTVQGTPTRERSLSFLNAAKYSWRLGRWDHAEYYIKSALQHEKICIGTDHPDYIYGQRILILLKTAIAEQDAYKSAKELRNSDDLRELAERWDQYAKWQLNPQTKQKMREPEHDWRLHNPRKAMWWALVDLNREKREHEDPQHVAI</sequence>
<dbReference type="GeneID" id="63854631"/>
<evidence type="ECO:0000313" key="3">
    <source>
        <dbReference type="Proteomes" id="UP000800039"/>
    </source>
</evidence>
<evidence type="ECO:0000259" key="1">
    <source>
        <dbReference type="PROSITE" id="PS50280"/>
    </source>
</evidence>
<dbReference type="PANTHER" id="PTHR47332:SF4">
    <property type="entry name" value="SET DOMAIN-CONTAINING PROTEIN 5"/>
    <property type="match status" value="1"/>
</dbReference>
<dbReference type="PROSITE" id="PS50280">
    <property type="entry name" value="SET"/>
    <property type="match status" value="1"/>
</dbReference>
<dbReference type="Pfam" id="PF00856">
    <property type="entry name" value="SET"/>
    <property type="match status" value="1"/>
</dbReference>
<organism evidence="2 3">
    <name type="scientific">Cucurbitaria berberidis CBS 394.84</name>
    <dbReference type="NCBI Taxonomy" id="1168544"/>
    <lineage>
        <taxon>Eukaryota</taxon>
        <taxon>Fungi</taxon>
        <taxon>Dikarya</taxon>
        <taxon>Ascomycota</taxon>
        <taxon>Pezizomycotina</taxon>
        <taxon>Dothideomycetes</taxon>
        <taxon>Pleosporomycetidae</taxon>
        <taxon>Pleosporales</taxon>
        <taxon>Pleosporineae</taxon>
        <taxon>Cucurbitariaceae</taxon>
        <taxon>Cucurbitaria</taxon>
    </lineage>
</organism>
<gene>
    <name evidence="2" type="ORF">K460DRAFT_410477</name>
</gene>
<dbReference type="EMBL" id="ML976619">
    <property type="protein sequence ID" value="KAF1841085.1"/>
    <property type="molecule type" value="Genomic_DNA"/>
</dbReference>
<dbReference type="Gene3D" id="1.25.40.10">
    <property type="entry name" value="Tetratricopeptide repeat domain"/>
    <property type="match status" value="1"/>
</dbReference>
<dbReference type="InterPro" id="IPR011990">
    <property type="entry name" value="TPR-like_helical_dom_sf"/>
</dbReference>
<dbReference type="SUPFAM" id="SSF82199">
    <property type="entry name" value="SET domain"/>
    <property type="match status" value="1"/>
</dbReference>
<dbReference type="AlphaFoldDB" id="A0A9P4L451"/>
<reference evidence="2" key="1">
    <citation type="submission" date="2020-01" db="EMBL/GenBank/DDBJ databases">
        <authorList>
            <consortium name="DOE Joint Genome Institute"/>
            <person name="Haridas S."/>
            <person name="Albert R."/>
            <person name="Binder M."/>
            <person name="Bloem J."/>
            <person name="Labutti K."/>
            <person name="Salamov A."/>
            <person name="Andreopoulos B."/>
            <person name="Baker S.E."/>
            <person name="Barry K."/>
            <person name="Bills G."/>
            <person name="Bluhm B.H."/>
            <person name="Cannon C."/>
            <person name="Castanera R."/>
            <person name="Culley D.E."/>
            <person name="Daum C."/>
            <person name="Ezra D."/>
            <person name="Gonzalez J.B."/>
            <person name="Henrissat B."/>
            <person name="Kuo A."/>
            <person name="Liang C."/>
            <person name="Lipzen A."/>
            <person name="Lutzoni F."/>
            <person name="Magnuson J."/>
            <person name="Mondo S."/>
            <person name="Nolan M."/>
            <person name="Ohm R."/>
            <person name="Pangilinan J."/>
            <person name="Park H.-J."/>
            <person name="Ramirez L."/>
            <person name="Alfaro M."/>
            <person name="Sun H."/>
            <person name="Tritt A."/>
            <person name="Yoshinaga Y."/>
            <person name="Zwiers L.-H."/>
            <person name="Turgeon B.G."/>
            <person name="Goodwin S.B."/>
            <person name="Spatafora J.W."/>
            <person name="Crous P.W."/>
            <person name="Grigoriev I.V."/>
        </authorList>
    </citation>
    <scope>NUCLEOTIDE SEQUENCE</scope>
    <source>
        <strain evidence="2">CBS 394.84</strain>
    </source>
</reference>
<protein>
    <submittedName>
        <fullName evidence="2">SET domain-containing protein</fullName>
    </submittedName>
</protein>
<dbReference type="InterPro" id="IPR046341">
    <property type="entry name" value="SET_dom_sf"/>
</dbReference>
<feature type="domain" description="SET" evidence="1">
    <location>
        <begin position="16"/>
        <end position="159"/>
    </location>
</feature>
<dbReference type="Gene3D" id="2.170.270.10">
    <property type="entry name" value="SET domain"/>
    <property type="match status" value="1"/>
</dbReference>
<dbReference type="SMART" id="SM00317">
    <property type="entry name" value="SET"/>
    <property type="match status" value="1"/>
</dbReference>
<evidence type="ECO:0000313" key="2">
    <source>
        <dbReference type="EMBL" id="KAF1841085.1"/>
    </source>
</evidence>
<proteinExistence type="predicted"/>
<dbReference type="Proteomes" id="UP000800039">
    <property type="component" value="Unassembled WGS sequence"/>
</dbReference>
<dbReference type="CDD" id="cd20071">
    <property type="entry name" value="SET_SMYD"/>
    <property type="match status" value="1"/>
</dbReference>
<dbReference type="OrthoDB" id="265717at2759"/>
<dbReference type="InterPro" id="IPR053185">
    <property type="entry name" value="SET_domain_protein"/>
</dbReference>
<name>A0A9P4L451_9PLEO</name>
<dbReference type="RefSeq" id="XP_040783648.1">
    <property type="nucleotide sequence ID" value="XM_040937381.1"/>
</dbReference>
<dbReference type="InterPro" id="IPR001214">
    <property type="entry name" value="SET_dom"/>
</dbReference>
<dbReference type="PANTHER" id="PTHR47332">
    <property type="entry name" value="SET DOMAIN-CONTAINING PROTEIN 5"/>
    <property type="match status" value="1"/>
</dbReference>